<dbReference type="InterPro" id="IPR024726">
    <property type="entry name" value="FhuF_C"/>
</dbReference>
<protein>
    <submittedName>
        <fullName evidence="3">Ferric iron reductase protein FhuF</fullName>
    </submittedName>
</protein>
<dbReference type="InterPro" id="IPR022770">
    <property type="entry name" value="IucA/IucC-like_C"/>
</dbReference>
<dbReference type="Proteomes" id="UP001185028">
    <property type="component" value="Unassembled WGS sequence"/>
</dbReference>
<evidence type="ECO:0000313" key="3">
    <source>
        <dbReference type="EMBL" id="MDR6242137.1"/>
    </source>
</evidence>
<accession>A0ABU1IU26</accession>
<evidence type="ECO:0000259" key="1">
    <source>
        <dbReference type="Pfam" id="PF06276"/>
    </source>
</evidence>
<dbReference type="Pfam" id="PF11575">
    <property type="entry name" value="FhuF_C"/>
    <property type="match status" value="1"/>
</dbReference>
<dbReference type="RefSeq" id="WP_188775029.1">
    <property type="nucleotide sequence ID" value="NZ_BMMB01000003.1"/>
</dbReference>
<proteinExistence type="predicted"/>
<reference evidence="3 4" key="1">
    <citation type="submission" date="2023-07" db="EMBL/GenBank/DDBJ databases">
        <title>Genomic Encyclopedia of Type Strains, Phase IV (KMG-IV): sequencing the most valuable type-strain genomes for metagenomic binning, comparative biology and taxonomic classification.</title>
        <authorList>
            <person name="Goeker M."/>
        </authorList>
    </citation>
    <scope>NUCLEOTIDE SEQUENCE [LARGE SCALE GENOMIC DNA]</scope>
    <source>
        <strain evidence="3 4">DSM 22170</strain>
    </source>
</reference>
<evidence type="ECO:0000259" key="2">
    <source>
        <dbReference type="Pfam" id="PF11575"/>
    </source>
</evidence>
<evidence type="ECO:0000313" key="4">
    <source>
        <dbReference type="Proteomes" id="UP001185028"/>
    </source>
</evidence>
<feature type="domain" description="Aerobactin siderophore biosynthesis IucA/IucC-like C-terminal" evidence="1">
    <location>
        <begin position="69"/>
        <end position="216"/>
    </location>
</feature>
<name>A0ABU1IU26_9BACL</name>
<comment type="caution">
    <text evidence="3">The sequence shown here is derived from an EMBL/GenBank/DDBJ whole genome shotgun (WGS) entry which is preliminary data.</text>
</comment>
<feature type="domain" description="Ferric siderophore reductase C-terminal" evidence="2">
    <location>
        <begin position="236"/>
        <end position="258"/>
    </location>
</feature>
<keyword evidence="4" id="KW-1185">Reference proteome</keyword>
<sequence>MVNTRAIVTSLDEHELDILQQSYRLATSPSKHRELSINCKDLLDPELAMPFLQKVGAFWETDSMTATVSLFAKRYAYLTIAAGLYAMSRYNKGLDLSLANSSLESYLQGEAWLPKALLVNQETSSPSAGRRDEWRDEIVQQMFAGNLAPVWAALSKMAGVSQAVLWENTAIYVYWLYENQFPDGASKEERQQIEADYRYLVQEAPPHLFAQRSNPLKKFDSPKRTTAVSDTPIRVRKTCCLYYLAADEPDDYCPTCPKLKHG</sequence>
<dbReference type="EMBL" id="JAVDQH010000001">
    <property type="protein sequence ID" value="MDR6242137.1"/>
    <property type="molecule type" value="Genomic_DNA"/>
</dbReference>
<dbReference type="Pfam" id="PF06276">
    <property type="entry name" value="FhuF"/>
    <property type="match status" value="1"/>
</dbReference>
<organism evidence="3 4">
    <name type="scientific">Paenibacillus hunanensis</name>
    <dbReference type="NCBI Taxonomy" id="539262"/>
    <lineage>
        <taxon>Bacteria</taxon>
        <taxon>Bacillati</taxon>
        <taxon>Bacillota</taxon>
        <taxon>Bacilli</taxon>
        <taxon>Bacillales</taxon>
        <taxon>Paenibacillaceae</taxon>
        <taxon>Paenibacillus</taxon>
    </lineage>
</organism>
<gene>
    <name evidence="3" type="ORF">JOC58_000021</name>
</gene>